<dbReference type="EMBL" id="CP050898">
    <property type="protein sequence ID" value="QIX20434.1"/>
    <property type="molecule type" value="Genomic_DNA"/>
</dbReference>
<dbReference type="Proteomes" id="UP000500870">
    <property type="component" value="Chromosome 1"/>
</dbReference>
<organism evidence="1 2">
    <name type="scientific">Agrobacterium pusense</name>
    <dbReference type="NCBI Taxonomy" id="648995"/>
    <lineage>
        <taxon>Bacteria</taxon>
        <taxon>Pseudomonadati</taxon>
        <taxon>Pseudomonadota</taxon>
        <taxon>Alphaproteobacteria</taxon>
        <taxon>Hyphomicrobiales</taxon>
        <taxon>Rhizobiaceae</taxon>
        <taxon>Rhizobium/Agrobacterium group</taxon>
        <taxon>Agrobacterium</taxon>
    </lineage>
</organism>
<dbReference type="AlphaFoldDB" id="A0A6H0ZKB9"/>
<protein>
    <recommendedName>
        <fullName evidence="3">Major capsid protein</fullName>
    </recommendedName>
</protein>
<proteinExistence type="predicted"/>
<evidence type="ECO:0008006" key="3">
    <source>
        <dbReference type="Google" id="ProtNLM"/>
    </source>
</evidence>
<name>A0A6H0ZKB9_9HYPH</name>
<sequence length="532" mass="59276">MRKQSARGITSLPAGKMVPIAAFPLLREDAVRSGRLRFSFEMMETAEVLMNAVNVRVMAYLVPNLAFERFNGSMDQLNLSYEGKPPLDGAQVVPYIQRWYVSEANPVHRYLGLHHPNNALVNIGYIEAYNAIWNFRAKNRSPDLQLRQSLDGTLAPAFWSHERFSHIVPDFDQAVIDGEVPLNVVDAKMPLRGIGVRHPDLPRAGVDGVLENGTDGSGQTWPDAHVIRSSTQEGIPGSAQLVLKTTYGSSVPDVWAELQQNGITVSLSNIEMARKTQAFAKLRQQYNMHDDHIINLLMDAIAIPEQAFKQPMLLADKKTIFGMSKRYASDGGNLTESVVNGMAGVDMSIQLPRLNTGGIIMVVAEITPDQLFERQEDPWLMAATVDDLPQYLRDTLDPEKVDVVKNSRIDVSHANPNGTFGYEPLNARWNIDTPRVGGKFYRPTVNTGFDELRQRIWAVETLNPTLSTDFYLCTNMHTKPFVVTNQDPFEVVTQGEVFIEGNTVFGGHLVEATDDYEKVLAVAPQDRIEKGA</sequence>
<dbReference type="RefSeq" id="WP_177319098.1">
    <property type="nucleotide sequence ID" value="NZ_CP050898.1"/>
</dbReference>
<evidence type="ECO:0000313" key="1">
    <source>
        <dbReference type="EMBL" id="QIX20434.1"/>
    </source>
</evidence>
<reference evidence="1 2" key="1">
    <citation type="submission" date="2020-04" db="EMBL/GenBank/DDBJ databases">
        <title>FDA dAtabase for Regulatory Grade micrObial Sequences (FDA-ARGOS): Supporting development and validation of Infectious Disease Dx tests.</title>
        <authorList>
            <person name="Sciortino C."/>
            <person name="Tallon L."/>
            <person name="Sadzewicz L."/>
            <person name="Vavikolanu K."/>
            <person name="Mehta A."/>
            <person name="Aluvathingal J."/>
            <person name="Nadendla S."/>
            <person name="Nandy P."/>
            <person name="Geyer C."/>
            <person name="Yan Y."/>
            <person name="Sichtig H."/>
        </authorList>
    </citation>
    <scope>NUCLEOTIDE SEQUENCE [LARGE SCALE GENOMIC DNA]</scope>
    <source>
        <strain evidence="1 2">FDAARGOS_633</strain>
    </source>
</reference>
<dbReference type="Gene3D" id="2.60.169.10">
    <property type="entry name" value="Microviridae F protein"/>
    <property type="match status" value="1"/>
</dbReference>
<dbReference type="InterPro" id="IPR037002">
    <property type="entry name" value="Microviridae_protein_F_sf"/>
</dbReference>
<gene>
    <name evidence="1" type="ORF">FOB41_04425</name>
</gene>
<accession>A0A6H0ZKB9</accession>
<evidence type="ECO:0000313" key="2">
    <source>
        <dbReference type="Proteomes" id="UP000500870"/>
    </source>
</evidence>
<dbReference type="GO" id="GO:0005198">
    <property type="term" value="F:structural molecule activity"/>
    <property type="evidence" value="ECO:0007669"/>
    <property type="project" value="InterPro"/>
</dbReference>